<reference evidence="2" key="1">
    <citation type="journal article" date="2019" name="Int. J. Biol. Macromol.">
        <title>The complete mitochondrial genome of Tetraphleps aterrimus (Hemiptera: Anthocoridae): Genomic comparisons and phylogenetic analysis of Cimicomorpha.</title>
        <authorList>
            <person name="Zhang D.L."/>
            <person name="Gao J."/>
            <person name="Li M."/>
            <person name="Yuan J."/>
            <person name="Liang J."/>
            <person name="Yang H."/>
            <person name="Bu W."/>
        </authorList>
    </citation>
    <scope>NUCLEOTIDE SEQUENCE</scope>
</reference>
<geneLocation type="mitochondrion" evidence="2"/>
<keyword evidence="1" id="KW-1133">Transmembrane helix</keyword>
<evidence type="ECO:0000313" key="2">
    <source>
        <dbReference type="EMBL" id="QCE31838.1"/>
    </source>
</evidence>
<sequence length="51" mass="6323">MPQMAPMWWTMLYTIFITCFILTLIMTYFNIEIMPSTEKNKILKTKIKWMW</sequence>
<dbReference type="EMBL" id="MK672882">
    <property type="protein sequence ID" value="QCE31838.1"/>
    <property type="molecule type" value="Genomic_DNA"/>
</dbReference>
<keyword evidence="1" id="KW-0472">Membrane</keyword>
<proteinExistence type="predicted"/>
<protein>
    <submittedName>
        <fullName evidence="2">ATP synthase F0 subunit 8</fullName>
    </submittedName>
</protein>
<keyword evidence="1" id="KW-0812">Transmembrane</keyword>
<accession>A0A4D6NZA4</accession>
<name>A0A4D6NZA4_9HEMI</name>
<dbReference type="AlphaFoldDB" id="A0A4D6NZA4"/>
<keyword evidence="2" id="KW-0496">Mitochondrion</keyword>
<evidence type="ECO:0000256" key="1">
    <source>
        <dbReference type="SAM" id="Phobius"/>
    </source>
</evidence>
<organism evidence="2">
    <name type="scientific">Tetraphleps aterrimus</name>
    <dbReference type="NCBI Taxonomy" id="452413"/>
    <lineage>
        <taxon>Eukaryota</taxon>
        <taxon>Metazoa</taxon>
        <taxon>Ecdysozoa</taxon>
        <taxon>Arthropoda</taxon>
        <taxon>Hexapoda</taxon>
        <taxon>Insecta</taxon>
        <taxon>Pterygota</taxon>
        <taxon>Neoptera</taxon>
        <taxon>Paraneoptera</taxon>
        <taxon>Hemiptera</taxon>
        <taxon>Heteroptera</taxon>
        <taxon>Panheteroptera</taxon>
        <taxon>Cimicomorpha</taxon>
        <taxon>Anthocoridae</taxon>
        <taxon>Anthocorinae</taxon>
        <taxon>Tetraphleps</taxon>
    </lineage>
</organism>
<feature type="transmembrane region" description="Helical" evidence="1">
    <location>
        <begin position="12"/>
        <end position="31"/>
    </location>
</feature>
<reference evidence="2" key="2">
    <citation type="submission" date="2019-03" db="EMBL/GenBank/DDBJ databases">
        <authorList>
            <person name="Zhang D."/>
            <person name="Gao J."/>
            <person name="Li M."/>
            <person name="Yuan J."/>
            <person name="Liang J."/>
            <person name="Yang H."/>
            <person name="Bu W."/>
        </authorList>
    </citation>
    <scope>NUCLEOTIDE SEQUENCE</scope>
</reference>
<gene>
    <name evidence="2" type="primary">ATP8</name>
</gene>